<accession>A0A3P3RBC5</accession>
<evidence type="ECO:0000256" key="5">
    <source>
        <dbReference type="ARBA" id="ARBA00023310"/>
    </source>
</evidence>
<dbReference type="GO" id="GO:0042777">
    <property type="term" value="P:proton motive force-driven plasma membrane ATP synthesis"/>
    <property type="evidence" value="ECO:0007669"/>
    <property type="project" value="UniProtKB-UniRule"/>
</dbReference>
<evidence type="ECO:0000256" key="6">
    <source>
        <dbReference type="HAMAP-Rule" id="MF_00312"/>
    </source>
</evidence>
<evidence type="ECO:0000256" key="4">
    <source>
        <dbReference type="ARBA" id="ARBA00023065"/>
    </source>
</evidence>
<comment type="subunit">
    <text evidence="6">Has multiple subunits with at least A(3), B(3), C, D, E, F, H, I and proteolipid K(x).</text>
</comment>
<dbReference type="Proteomes" id="UP000282322">
    <property type="component" value="Unassembled WGS sequence"/>
</dbReference>
<dbReference type="Pfam" id="PF01990">
    <property type="entry name" value="ATP-synt_F"/>
    <property type="match status" value="1"/>
</dbReference>
<keyword evidence="6" id="KW-1003">Cell membrane</keyword>
<dbReference type="NCBIfam" id="NF002577">
    <property type="entry name" value="PRK02228.1"/>
    <property type="match status" value="1"/>
</dbReference>
<keyword evidence="4 6" id="KW-0406">Ion transport</keyword>
<name>A0A3P3RBC5_9EURY</name>
<keyword evidence="6" id="KW-0472">Membrane</keyword>
<comment type="caution">
    <text evidence="7">The sequence shown here is derived from an EMBL/GenBank/DDBJ whole genome shotgun (WGS) entry which is preliminary data.</text>
</comment>
<keyword evidence="8" id="KW-1185">Reference proteome</keyword>
<protein>
    <recommendedName>
        <fullName evidence="6">A-type ATP synthase subunit F</fullName>
    </recommendedName>
</protein>
<keyword evidence="3 6" id="KW-0375">Hydrogen ion transport</keyword>
<organism evidence="7 8">
    <name type="scientific">Halocatena pleomorpha</name>
    <dbReference type="NCBI Taxonomy" id="1785090"/>
    <lineage>
        <taxon>Archaea</taxon>
        <taxon>Methanobacteriati</taxon>
        <taxon>Methanobacteriota</taxon>
        <taxon>Stenosarchaea group</taxon>
        <taxon>Halobacteria</taxon>
        <taxon>Halobacteriales</taxon>
        <taxon>Natronomonadaceae</taxon>
        <taxon>Halocatena</taxon>
    </lineage>
</organism>
<dbReference type="EMBL" id="RRCH01000019">
    <property type="protein sequence ID" value="RRJ30772.1"/>
    <property type="molecule type" value="Genomic_DNA"/>
</dbReference>
<dbReference type="GO" id="GO:0046933">
    <property type="term" value="F:proton-transporting ATP synthase activity, rotational mechanism"/>
    <property type="evidence" value="ECO:0007669"/>
    <property type="project" value="UniProtKB-UniRule"/>
</dbReference>
<dbReference type="GO" id="GO:0005524">
    <property type="term" value="F:ATP binding"/>
    <property type="evidence" value="ECO:0007669"/>
    <property type="project" value="UniProtKB-UniRule"/>
</dbReference>
<dbReference type="AlphaFoldDB" id="A0A3P3RBC5"/>
<dbReference type="GO" id="GO:0005886">
    <property type="term" value="C:plasma membrane"/>
    <property type="evidence" value="ECO:0007669"/>
    <property type="project" value="UniProtKB-SubCell"/>
</dbReference>
<dbReference type="InterPro" id="IPR008218">
    <property type="entry name" value="ATPase_V1-cplx_f_g_su"/>
</dbReference>
<dbReference type="InterPro" id="IPR022944">
    <property type="entry name" value="ATPase_V1-cplx_fsu_bac/arc"/>
</dbReference>
<comment type="function">
    <text evidence="6">Component of the A-type ATP synthase that produces ATP from ADP in the presence of a proton gradient across the membrane.</text>
</comment>
<keyword evidence="2 6" id="KW-0813">Transport</keyword>
<keyword evidence="5 6" id="KW-0066">ATP synthesis</keyword>
<dbReference type="RefSeq" id="WP_124954804.1">
    <property type="nucleotide sequence ID" value="NZ_RRCH01000019.1"/>
</dbReference>
<evidence type="ECO:0000256" key="1">
    <source>
        <dbReference type="ARBA" id="ARBA00010148"/>
    </source>
</evidence>
<reference evidence="7 8" key="1">
    <citation type="submission" date="2018-11" db="EMBL/GenBank/DDBJ databases">
        <title>Taxonoimc description of Halomarina strain SPP-AMP-1.</title>
        <authorList>
            <person name="Pal Y."/>
            <person name="Srinivasana K."/>
            <person name="Verma A."/>
            <person name="Kumar P."/>
        </authorList>
    </citation>
    <scope>NUCLEOTIDE SEQUENCE [LARGE SCALE GENOMIC DNA]</scope>
    <source>
        <strain evidence="7 8">SPP-AMP-1</strain>
    </source>
</reference>
<dbReference type="InterPro" id="IPR036906">
    <property type="entry name" value="ATPase_V1_fsu_sf"/>
</dbReference>
<gene>
    <name evidence="6" type="primary">atpF</name>
    <name evidence="7" type="ORF">EIK79_09070</name>
</gene>
<dbReference type="OrthoDB" id="24971at2157"/>
<dbReference type="Gene3D" id="3.40.50.10580">
    <property type="entry name" value="ATPase, V1 complex, subunit F"/>
    <property type="match status" value="1"/>
</dbReference>
<evidence type="ECO:0000313" key="8">
    <source>
        <dbReference type="Proteomes" id="UP000282322"/>
    </source>
</evidence>
<comment type="subcellular location">
    <subcellularLocation>
        <location evidence="6">Cell membrane</location>
        <topology evidence="6">Peripheral membrane protein</topology>
    </subcellularLocation>
</comment>
<dbReference type="HAMAP" id="MF_00312">
    <property type="entry name" value="ATP_synth_F_arch"/>
    <property type="match status" value="1"/>
</dbReference>
<comment type="similarity">
    <text evidence="1 6">Belongs to the V-ATPase F subunit family.</text>
</comment>
<proteinExistence type="inferred from homology"/>
<sequence>MSHQDTNASQEIGVIGSQEFTTGFRLAGVRRFETVPEERKSEDLDDAVETMVNDDGIGIIVMHDADLSYLSRQLRNEVETSVDPVLVTLGGGAGSGGLREQIKRAIGIDLMDE</sequence>
<dbReference type="SUPFAM" id="SSF159468">
    <property type="entry name" value="AtpF-like"/>
    <property type="match status" value="1"/>
</dbReference>
<evidence type="ECO:0000313" key="7">
    <source>
        <dbReference type="EMBL" id="RRJ30772.1"/>
    </source>
</evidence>
<evidence type="ECO:0000256" key="2">
    <source>
        <dbReference type="ARBA" id="ARBA00022448"/>
    </source>
</evidence>
<evidence type="ECO:0000256" key="3">
    <source>
        <dbReference type="ARBA" id="ARBA00022781"/>
    </source>
</evidence>
<dbReference type="GO" id="GO:0046961">
    <property type="term" value="F:proton-transporting ATPase activity, rotational mechanism"/>
    <property type="evidence" value="ECO:0007669"/>
    <property type="project" value="InterPro"/>
</dbReference>